<feature type="compositionally biased region" description="Low complexity" evidence="1">
    <location>
        <begin position="323"/>
        <end position="341"/>
    </location>
</feature>
<dbReference type="AlphaFoldDB" id="A0A1B9IXJ1"/>
<feature type="region of interest" description="Disordered" evidence="1">
    <location>
        <begin position="32"/>
        <end position="72"/>
    </location>
</feature>
<feature type="compositionally biased region" description="Low complexity" evidence="1">
    <location>
        <begin position="50"/>
        <end position="72"/>
    </location>
</feature>
<evidence type="ECO:0000256" key="1">
    <source>
        <dbReference type="SAM" id="MobiDB-lite"/>
    </source>
</evidence>
<protein>
    <submittedName>
        <fullName evidence="2">Uncharacterized protein</fullName>
    </submittedName>
</protein>
<dbReference type="Proteomes" id="UP000092583">
    <property type="component" value="Unassembled WGS sequence"/>
</dbReference>
<feature type="region of interest" description="Disordered" evidence="1">
    <location>
        <begin position="99"/>
        <end position="138"/>
    </location>
</feature>
<evidence type="ECO:0000313" key="2">
    <source>
        <dbReference type="EMBL" id="OCF60238.1"/>
    </source>
</evidence>
<sequence>MPLGAFASSLSGGFGGGPGFMPMPSSHMNPSSWYSGTSSYGQPRPHPFFQYQNQQQQPPWNQSYSQPWQSQYPSDWSAPPPWSGYGYANEYQDQSNSYWYNGDGAYPPEESIQSESPTRGAGTPVSEEPTLLNNPVWDPSSAWTGSSTVQGSFMEYCQEAYRVKSASKADSSRIREKIEQAISENNHQMVEEYNALARSFRDITASLPEHVKGDLGVTQFSELLKDLGQSIQSSTGLATELTQKTQKEVDDLESMLELSEMMAQFRGPETKGLDVRTAKGLFGKYGSRVKADQNDEAIQSPFEVYLQSRYQNAPDDEPISFYTTDPRTQTPTPDTAATETGTGTGTGRRTNIFAGASAGNPFAQWSNLFGFGNGFNNHNTGNPFGYGSQYQNTAAQIPTLSALFSNLYNRSQNQNLNSPYGGPGVSFGPGSFANLNRFGAL</sequence>
<accession>A0A1B9IXJ1</accession>
<feature type="region of interest" description="Disordered" evidence="1">
    <location>
        <begin position="314"/>
        <end position="347"/>
    </location>
</feature>
<proteinExistence type="predicted"/>
<reference evidence="3" key="2">
    <citation type="submission" date="2013-12" db="EMBL/GenBank/DDBJ databases">
        <title>Evolution of pathogenesis and genome organization in the Tremellales.</title>
        <authorList>
            <person name="Cuomo C."/>
            <person name="Litvintseva A."/>
            <person name="Heitman J."/>
            <person name="Chen Y."/>
            <person name="Sun S."/>
            <person name="Springer D."/>
            <person name="Dromer F."/>
            <person name="Young S."/>
            <person name="Zeng Q."/>
            <person name="Chapman S."/>
            <person name="Gujja S."/>
            <person name="Saif S."/>
            <person name="Birren B."/>
        </authorList>
    </citation>
    <scope>NUCLEOTIDE SEQUENCE [LARGE SCALE GENOMIC DNA]</scope>
    <source>
        <strain evidence="3">CBS 10435</strain>
    </source>
</reference>
<gene>
    <name evidence="2" type="ORF">L486_02918</name>
</gene>
<dbReference type="EMBL" id="KI669460">
    <property type="protein sequence ID" value="OCF60238.1"/>
    <property type="molecule type" value="Genomic_DNA"/>
</dbReference>
<name>A0A1B9IXJ1_9TREE</name>
<organism evidence="2 3">
    <name type="scientific">Kwoniella mangroviensis CBS 10435</name>
    <dbReference type="NCBI Taxonomy" id="1331196"/>
    <lineage>
        <taxon>Eukaryota</taxon>
        <taxon>Fungi</taxon>
        <taxon>Dikarya</taxon>
        <taxon>Basidiomycota</taxon>
        <taxon>Agaricomycotina</taxon>
        <taxon>Tremellomycetes</taxon>
        <taxon>Tremellales</taxon>
        <taxon>Cryptococcaceae</taxon>
        <taxon>Kwoniella</taxon>
    </lineage>
</organism>
<evidence type="ECO:0000313" key="3">
    <source>
        <dbReference type="Proteomes" id="UP000092583"/>
    </source>
</evidence>
<reference evidence="2 3" key="1">
    <citation type="submission" date="2013-07" db="EMBL/GenBank/DDBJ databases">
        <title>The Genome Sequence of Kwoniella mangroviensis CBS10435.</title>
        <authorList>
            <consortium name="The Broad Institute Genome Sequencing Platform"/>
            <person name="Cuomo C."/>
            <person name="Litvintseva A."/>
            <person name="Chen Y."/>
            <person name="Heitman J."/>
            <person name="Sun S."/>
            <person name="Springer D."/>
            <person name="Dromer F."/>
            <person name="Young S.K."/>
            <person name="Zeng Q."/>
            <person name="Gargeya S."/>
            <person name="Fitzgerald M."/>
            <person name="Abouelleil A."/>
            <person name="Alvarado L."/>
            <person name="Berlin A.M."/>
            <person name="Chapman S.B."/>
            <person name="Dewar J."/>
            <person name="Goldberg J."/>
            <person name="Griggs A."/>
            <person name="Gujja S."/>
            <person name="Hansen M."/>
            <person name="Howarth C."/>
            <person name="Imamovic A."/>
            <person name="Larimer J."/>
            <person name="McCowan C."/>
            <person name="Murphy C."/>
            <person name="Pearson M."/>
            <person name="Priest M."/>
            <person name="Roberts A."/>
            <person name="Saif S."/>
            <person name="Shea T."/>
            <person name="Sykes S."/>
            <person name="Wortman J."/>
            <person name="Nusbaum C."/>
            <person name="Birren B."/>
        </authorList>
    </citation>
    <scope>NUCLEOTIDE SEQUENCE [LARGE SCALE GENOMIC DNA]</scope>
    <source>
        <strain evidence="2 3">CBS 10435</strain>
    </source>
</reference>
<keyword evidence="3" id="KW-1185">Reference proteome</keyword>